<evidence type="ECO:0000313" key="2">
    <source>
        <dbReference type="Proteomes" id="UP000247681"/>
    </source>
</evidence>
<dbReference type="Proteomes" id="UP000247681">
    <property type="component" value="Unassembled WGS sequence"/>
</dbReference>
<evidence type="ECO:0000313" key="1">
    <source>
        <dbReference type="EMBL" id="PXY44619.1"/>
    </source>
</evidence>
<evidence type="ECO:0008006" key="3">
    <source>
        <dbReference type="Google" id="ProtNLM"/>
    </source>
</evidence>
<accession>A0A2V4C039</accession>
<name>A0A2V4C039_9FLAO</name>
<comment type="caution">
    <text evidence="1">The sequence shown here is derived from an EMBL/GenBank/DDBJ whole genome shotgun (WGS) entry which is preliminary data.</text>
</comment>
<keyword evidence="2" id="KW-1185">Reference proteome</keyword>
<protein>
    <recommendedName>
        <fullName evidence="3">DUF4595 domain-containing protein</fullName>
    </recommendedName>
</protein>
<sequence length="247" mass="28414">MSCSNDDGGKDTTSNEKSVLIKKITETVYFSDGSETSIMDFAYENKILKSVTTNTRYKTEFLYDGEKISKMNYFRDNVASGSAVFHYNGDLLSYIYSEGDPDEKTEYSYVNGILTSEKSGYMDENKYIIQRELSISSDNAKNITQIINKSSLTGSEIISKNNYFYDNKNHPMKFMNKYYRMVFVVEGFGGQTTNNVVSRESYYPVNNEVPEYYISEIIYNNDNFPVEIKKISKESNNVISKTVIEYQ</sequence>
<proteinExistence type="predicted"/>
<dbReference type="EMBL" id="QJHL01000003">
    <property type="protein sequence ID" value="PXY44619.1"/>
    <property type="molecule type" value="Genomic_DNA"/>
</dbReference>
<reference evidence="1 2" key="1">
    <citation type="submission" date="2018-05" db="EMBL/GenBank/DDBJ databases">
        <title>Flavobacterium sp. strain IMCC34758, incomplete genome.</title>
        <authorList>
            <person name="Joung Y."/>
        </authorList>
    </citation>
    <scope>NUCLEOTIDE SEQUENCE [LARGE SCALE GENOMIC DNA]</scope>
    <source>
        <strain evidence="1 2">IMCC34758</strain>
    </source>
</reference>
<organism evidence="1 2">
    <name type="scientific">Flavobacterium hydrophilum</name>
    <dbReference type="NCBI Taxonomy" id="2211445"/>
    <lineage>
        <taxon>Bacteria</taxon>
        <taxon>Pseudomonadati</taxon>
        <taxon>Bacteroidota</taxon>
        <taxon>Flavobacteriia</taxon>
        <taxon>Flavobacteriales</taxon>
        <taxon>Flavobacteriaceae</taxon>
        <taxon>Flavobacterium</taxon>
    </lineage>
</organism>
<dbReference type="AlphaFoldDB" id="A0A2V4C039"/>
<gene>
    <name evidence="1" type="ORF">DMB68_14250</name>
</gene>